<dbReference type="PROSITE" id="PS00036">
    <property type="entry name" value="BZIP_BASIC"/>
    <property type="match status" value="1"/>
</dbReference>
<dbReference type="SMART" id="SM00338">
    <property type="entry name" value="BRLZ"/>
    <property type="match status" value="1"/>
</dbReference>
<evidence type="ECO:0000256" key="1">
    <source>
        <dbReference type="SAM" id="MobiDB-lite"/>
    </source>
</evidence>
<dbReference type="PANTHER" id="PTHR37012:SF2">
    <property type="entry name" value="BZIP DOMAIN-CONTAINING PROTEIN-RELATED"/>
    <property type="match status" value="1"/>
</dbReference>
<dbReference type="CDD" id="cd14688">
    <property type="entry name" value="bZIP_YAP"/>
    <property type="match status" value="1"/>
</dbReference>
<dbReference type="Pfam" id="PF11905">
    <property type="entry name" value="DUF3425"/>
    <property type="match status" value="1"/>
</dbReference>
<dbReference type="PANTHER" id="PTHR37012">
    <property type="entry name" value="B-ZIP TRANSCRIPTION FACTOR (EUROFUNG)-RELATED"/>
    <property type="match status" value="1"/>
</dbReference>
<dbReference type="AlphaFoldDB" id="A0AA39D1Z5"/>
<organism evidence="3 4">
    <name type="scientific">Knufia peltigerae</name>
    <dbReference type="NCBI Taxonomy" id="1002370"/>
    <lineage>
        <taxon>Eukaryota</taxon>
        <taxon>Fungi</taxon>
        <taxon>Dikarya</taxon>
        <taxon>Ascomycota</taxon>
        <taxon>Pezizomycotina</taxon>
        <taxon>Eurotiomycetes</taxon>
        <taxon>Chaetothyriomycetidae</taxon>
        <taxon>Chaetothyriales</taxon>
        <taxon>Trichomeriaceae</taxon>
        <taxon>Knufia</taxon>
    </lineage>
</organism>
<reference evidence="3" key="1">
    <citation type="submission" date="2022-10" db="EMBL/GenBank/DDBJ databases">
        <title>Culturing micro-colonial fungi from biological soil crusts in the Mojave desert and describing Neophaeococcomyces mojavensis, and introducing the new genera and species Taxawa tesnikishii.</title>
        <authorList>
            <person name="Kurbessoian T."/>
            <person name="Stajich J.E."/>
        </authorList>
    </citation>
    <scope>NUCLEOTIDE SEQUENCE</scope>
    <source>
        <strain evidence="3">TK_35</strain>
    </source>
</reference>
<proteinExistence type="predicted"/>
<accession>A0AA39D1Z5</accession>
<feature type="compositionally biased region" description="Acidic residues" evidence="1">
    <location>
        <begin position="124"/>
        <end position="135"/>
    </location>
</feature>
<name>A0AA39D1Z5_9EURO</name>
<feature type="region of interest" description="Disordered" evidence="1">
    <location>
        <begin position="1"/>
        <end position="28"/>
    </location>
</feature>
<dbReference type="InterPro" id="IPR004827">
    <property type="entry name" value="bZIP"/>
</dbReference>
<dbReference type="Proteomes" id="UP001172681">
    <property type="component" value="Unassembled WGS sequence"/>
</dbReference>
<feature type="compositionally biased region" description="Basic residues" evidence="1">
    <location>
        <begin position="16"/>
        <end position="28"/>
    </location>
</feature>
<evidence type="ECO:0000259" key="2">
    <source>
        <dbReference type="PROSITE" id="PS00036"/>
    </source>
</evidence>
<evidence type="ECO:0000313" key="4">
    <source>
        <dbReference type="Proteomes" id="UP001172681"/>
    </source>
</evidence>
<sequence>MTRVDITTDLQGSEQRRKRNRVSQRQFRERRNRHLKELEERVEFFSKNESERNGRLIAENKCLQNTLSRTQDQLLRIKNIFDELYETIQSRAPIQPATPPGTQVDRYSASRRSCFSETQATCESEPEGDDIDPGEGDSIHLPDSCDNLAANEFVLSHYSKDGAVSPKDQHFIGLGHGISPPQYPDGVVGQALEGLAVPTDNSMFNVDMSGAAFAAFMPPFDEDNLIGTFAGPSLRVLSEPREGQLLQRLFMLIDERLTMTIGSSLSERIDDMTNLTEDYLKLVGGFGDAAMYAFATAPIHETMSKLTFHRVDRACLAAMIAFVKHASPLPAVMWFTSSCYSLVGSVIRGRLTSHSPSFQALLPNYEPSELQLKTSHPSVIDWIAFAGLRDKLIQHYNDPRKLDHVFLDLLEHLVVEVTDISVILTGVESGPGSLGVWNIFSVMTNGFSNKDIQALCTPEALELRDGSLLGLYQMHKFRFPNTSSLCRHTSFGKGFWIPVPLSTLLSSPQLARQLYHHLEVYDSHKYWKFDGAFFEKHPELQFDGFQDVVAKGRSYRVASHWIQATQAPVYFVPEGLDPCGNQQAVHSDTVLSQNS</sequence>
<feature type="region of interest" description="Disordered" evidence="1">
    <location>
        <begin position="115"/>
        <end position="142"/>
    </location>
</feature>
<evidence type="ECO:0000313" key="3">
    <source>
        <dbReference type="EMBL" id="KAJ9640202.1"/>
    </source>
</evidence>
<comment type="caution">
    <text evidence="3">The sequence shown here is derived from an EMBL/GenBank/DDBJ whole genome shotgun (WGS) entry which is preliminary data.</text>
</comment>
<dbReference type="InterPro" id="IPR046347">
    <property type="entry name" value="bZIP_sf"/>
</dbReference>
<gene>
    <name evidence="3" type="ORF">H2204_003427</name>
</gene>
<protein>
    <recommendedName>
        <fullName evidence="2">BZIP domain-containing protein</fullName>
    </recommendedName>
</protein>
<dbReference type="InterPro" id="IPR021833">
    <property type="entry name" value="DUF3425"/>
</dbReference>
<dbReference type="GO" id="GO:0003700">
    <property type="term" value="F:DNA-binding transcription factor activity"/>
    <property type="evidence" value="ECO:0007669"/>
    <property type="project" value="InterPro"/>
</dbReference>
<dbReference type="SUPFAM" id="SSF57959">
    <property type="entry name" value="Leucine zipper domain"/>
    <property type="match status" value="1"/>
</dbReference>
<keyword evidence="4" id="KW-1185">Reference proteome</keyword>
<dbReference type="Gene3D" id="1.20.5.170">
    <property type="match status" value="1"/>
</dbReference>
<feature type="domain" description="BZIP" evidence="2">
    <location>
        <begin position="16"/>
        <end position="30"/>
    </location>
</feature>
<dbReference type="EMBL" id="JAPDRN010000015">
    <property type="protein sequence ID" value="KAJ9640202.1"/>
    <property type="molecule type" value="Genomic_DNA"/>
</dbReference>